<dbReference type="EMBL" id="CAJVOS010000006">
    <property type="protein sequence ID" value="CAG7939049.1"/>
    <property type="molecule type" value="Genomic_DNA"/>
</dbReference>
<feature type="transmembrane region" description="Helical" evidence="2">
    <location>
        <begin position="201"/>
        <end position="222"/>
    </location>
</feature>
<feature type="signal peptide" evidence="3">
    <location>
        <begin position="1"/>
        <end position="18"/>
    </location>
</feature>
<name>A0A9W4H9B9_PENOL</name>
<organism evidence="4 5">
    <name type="scientific">Penicillium olsonii</name>
    <dbReference type="NCBI Taxonomy" id="99116"/>
    <lineage>
        <taxon>Eukaryota</taxon>
        <taxon>Fungi</taxon>
        <taxon>Dikarya</taxon>
        <taxon>Ascomycota</taxon>
        <taxon>Pezizomycotina</taxon>
        <taxon>Eurotiomycetes</taxon>
        <taxon>Eurotiomycetidae</taxon>
        <taxon>Eurotiales</taxon>
        <taxon>Aspergillaceae</taxon>
        <taxon>Penicillium</taxon>
    </lineage>
</organism>
<keyword evidence="2" id="KW-0472">Membrane</keyword>
<dbReference type="Proteomes" id="UP001153618">
    <property type="component" value="Unassembled WGS sequence"/>
</dbReference>
<evidence type="ECO:0000256" key="2">
    <source>
        <dbReference type="SAM" id="Phobius"/>
    </source>
</evidence>
<accession>A0A9W4H9B9</accession>
<evidence type="ECO:0000256" key="1">
    <source>
        <dbReference type="SAM" id="MobiDB-lite"/>
    </source>
</evidence>
<evidence type="ECO:0000313" key="5">
    <source>
        <dbReference type="Proteomes" id="UP001153618"/>
    </source>
</evidence>
<feature type="compositionally biased region" description="Low complexity" evidence="1">
    <location>
        <begin position="230"/>
        <end position="264"/>
    </location>
</feature>
<feature type="chain" id="PRO_5040757383" evidence="3">
    <location>
        <begin position="19"/>
        <end position="320"/>
    </location>
</feature>
<proteinExistence type="predicted"/>
<evidence type="ECO:0000256" key="3">
    <source>
        <dbReference type="SAM" id="SignalP"/>
    </source>
</evidence>
<protein>
    <submittedName>
        <fullName evidence="4">Uncharacterized protein</fullName>
    </submittedName>
</protein>
<comment type="caution">
    <text evidence="4">The sequence shown here is derived from an EMBL/GenBank/DDBJ whole genome shotgun (WGS) entry which is preliminary data.</text>
</comment>
<keyword evidence="5" id="KW-1185">Reference proteome</keyword>
<keyword evidence="2" id="KW-1133">Transmembrane helix</keyword>
<gene>
    <name evidence="4" type="ORF">POLS_LOCUS119</name>
</gene>
<reference evidence="4" key="1">
    <citation type="submission" date="2021-07" db="EMBL/GenBank/DDBJ databases">
        <authorList>
            <person name="Branca A.L. A."/>
        </authorList>
    </citation>
    <scope>NUCLEOTIDE SEQUENCE</scope>
</reference>
<dbReference type="SUPFAM" id="SSF52058">
    <property type="entry name" value="L domain-like"/>
    <property type="match status" value="1"/>
</dbReference>
<keyword evidence="3" id="KW-0732">Signal</keyword>
<dbReference type="AlphaFoldDB" id="A0A9W4H9B9"/>
<dbReference type="InterPro" id="IPR036941">
    <property type="entry name" value="Rcpt_L-dom_sf"/>
</dbReference>
<feature type="region of interest" description="Disordered" evidence="1">
    <location>
        <begin position="230"/>
        <end position="275"/>
    </location>
</feature>
<sequence>MILSYLCVFVSLWQFVLADSDACSNSLTISSQSDVNNLTSCEKIEGSITIASSFNGALTLSGVEEIQGSFVAESVSGLSAIVAPDLDKVQGSITISNLDTLSTITMGALSQVSMGVTITGNPELHMVAFQQLEQVQGQLTLSGPFNSVSLPSLDQVEGQTSIRSSGSMACNTLNALKSKGVFRGSYTCSESSSGLSGGAKAGIAIGVILGVLIIVGAIWFILRRRRQNRRALGGPSTTSATSPPLSSPVQTEKTVTPTETPSPTEESRLRMPRKPVGSAIFLDSRSIHEASNGRTPVREYYELDAGPVSGSHQRPIHPEA</sequence>
<dbReference type="Gene3D" id="3.80.20.20">
    <property type="entry name" value="Receptor L-domain"/>
    <property type="match status" value="1"/>
</dbReference>
<evidence type="ECO:0000313" key="4">
    <source>
        <dbReference type="EMBL" id="CAG7939049.1"/>
    </source>
</evidence>
<dbReference type="OrthoDB" id="536881at2759"/>
<keyword evidence="2" id="KW-0812">Transmembrane</keyword>